<keyword evidence="1" id="KW-0812">Transmembrane</keyword>
<dbReference type="RefSeq" id="WP_223994243.1">
    <property type="nucleotide sequence ID" value="NZ_CAJZAG010000012.1"/>
</dbReference>
<feature type="transmembrane region" description="Helical" evidence="1">
    <location>
        <begin position="127"/>
        <end position="153"/>
    </location>
</feature>
<protein>
    <recommendedName>
        <fullName evidence="4">Type II secretion system protein GspF domain-containing protein</fullName>
    </recommendedName>
</protein>
<organism evidence="2 3">
    <name type="scientific">Cupriavidus pampae</name>
    <dbReference type="NCBI Taxonomy" id="659251"/>
    <lineage>
        <taxon>Bacteria</taxon>
        <taxon>Pseudomonadati</taxon>
        <taxon>Pseudomonadota</taxon>
        <taxon>Betaproteobacteria</taxon>
        <taxon>Burkholderiales</taxon>
        <taxon>Burkholderiaceae</taxon>
        <taxon>Cupriavidus</taxon>
    </lineage>
</organism>
<dbReference type="EMBL" id="CAJZAG010000012">
    <property type="protein sequence ID" value="CAG9184305.1"/>
    <property type="molecule type" value="Genomic_DNA"/>
</dbReference>
<evidence type="ECO:0000256" key="1">
    <source>
        <dbReference type="SAM" id="Phobius"/>
    </source>
</evidence>
<comment type="caution">
    <text evidence="2">The sequence shown here is derived from an EMBL/GenBank/DDBJ whole genome shotgun (WGS) entry which is preliminary data.</text>
</comment>
<evidence type="ECO:0000313" key="2">
    <source>
        <dbReference type="EMBL" id="CAG9184305.1"/>
    </source>
</evidence>
<reference evidence="2 3" key="1">
    <citation type="submission" date="2021-08" db="EMBL/GenBank/DDBJ databases">
        <authorList>
            <person name="Peeters C."/>
        </authorList>
    </citation>
    <scope>NUCLEOTIDE SEQUENCE [LARGE SCALE GENOMIC DNA]</scope>
    <source>
        <strain evidence="2 3">LMG 32289</strain>
    </source>
</reference>
<dbReference type="Proteomes" id="UP000706525">
    <property type="component" value="Unassembled WGS sequence"/>
</dbReference>
<feature type="transmembrane region" description="Helical" evidence="1">
    <location>
        <begin position="332"/>
        <end position="352"/>
    </location>
</feature>
<accession>A0ABN7ZH12</accession>
<keyword evidence="1" id="KW-1133">Transmembrane helix</keyword>
<gene>
    <name evidence="2" type="ORF">LMG32289_05581</name>
</gene>
<keyword evidence="1" id="KW-0472">Membrane</keyword>
<evidence type="ECO:0008006" key="4">
    <source>
        <dbReference type="Google" id="ProtNLM"/>
    </source>
</evidence>
<sequence>MGQLTEWLSNFRLWLARYSFNSGREDFYKELAEAVNAGESVSVFLAAQVAEAVKYREANAAMLYRRMLRRQDEKQGRFSHMLATIVPQGDIFALTAVDEVDVKAKKVESLLFLADSVVRVRKMAGMVLGALQTLFTMLPVFVVFAVINAVMVVPEYEAMVPVDQWPAIGKSLYWVSFSIRNFWYVQFVFIVGVIWLFLHSLDNWRGPTRSKFDKRFPYSLYRDFHGNILLVRLAQLLQSDLGLSEALQMLRAKATPWMQWHLHRILRNMDGDFNLDYASIFDTGVFSRRLQKRVGAQARRGEFKHALVEIGSVGMENVMEDMRRASNKMNRISLILCMLGILYFHVAVQITANDVISKMRQETDMIR</sequence>
<proteinExistence type="predicted"/>
<evidence type="ECO:0000313" key="3">
    <source>
        <dbReference type="Proteomes" id="UP000706525"/>
    </source>
</evidence>
<keyword evidence="3" id="KW-1185">Reference proteome</keyword>
<name>A0ABN7ZH12_9BURK</name>
<feature type="transmembrane region" description="Helical" evidence="1">
    <location>
        <begin position="182"/>
        <end position="201"/>
    </location>
</feature>